<keyword evidence="2" id="KW-1185">Reference proteome</keyword>
<gene>
    <name evidence="1" type="ORF">RUM44_006179</name>
</gene>
<comment type="caution">
    <text evidence="1">The sequence shown here is derived from an EMBL/GenBank/DDBJ whole genome shotgun (WGS) entry which is preliminary data.</text>
</comment>
<dbReference type="EMBL" id="JAWJWF010000006">
    <property type="protein sequence ID" value="KAK6631650.1"/>
    <property type="molecule type" value="Genomic_DNA"/>
</dbReference>
<accession>A0ABR1AZW5</accession>
<evidence type="ECO:0000313" key="2">
    <source>
        <dbReference type="Proteomes" id="UP001359485"/>
    </source>
</evidence>
<proteinExistence type="predicted"/>
<organism evidence="1 2">
    <name type="scientific">Polyplax serrata</name>
    <name type="common">Common mouse louse</name>
    <dbReference type="NCBI Taxonomy" id="468196"/>
    <lineage>
        <taxon>Eukaryota</taxon>
        <taxon>Metazoa</taxon>
        <taxon>Ecdysozoa</taxon>
        <taxon>Arthropoda</taxon>
        <taxon>Hexapoda</taxon>
        <taxon>Insecta</taxon>
        <taxon>Pterygota</taxon>
        <taxon>Neoptera</taxon>
        <taxon>Paraneoptera</taxon>
        <taxon>Psocodea</taxon>
        <taxon>Troctomorpha</taxon>
        <taxon>Phthiraptera</taxon>
        <taxon>Anoplura</taxon>
        <taxon>Polyplacidae</taxon>
        <taxon>Polyplax</taxon>
    </lineage>
</organism>
<name>A0ABR1AZW5_POLSC</name>
<protein>
    <submittedName>
        <fullName evidence="1">Uncharacterized protein</fullName>
    </submittedName>
</protein>
<reference evidence="1 2" key="1">
    <citation type="submission" date="2023-09" db="EMBL/GenBank/DDBJ databases">
        <title>Genomes of two closely related lineages of the louse Polyplax serrata with different host specificities.</title>
        <authorList>
            <person name="Martinu J."/>
            <person name="Tarabai H."/>
            <person name="Stefka J."/>
            <person name="Hypsa V."/>
        </authorList>
    </citation>
    <scope>NUCLEOTIDE SEQUENCE [LARGE SCALE GENOMIC DNA]</scope>
    <source>
        <strain evidence="1">98ZLc_SE</strain>
    </source>
</reference>
<evidence type="ECO:0000313" key="1">
    <source>
        <dbReference type="EMBL" id="KAK6631650.1"/>
    </source>
</evidence>
<sequence length="120" mass="13377">MPEKEVYIPSYGPTPTGISGLPFTSSAFVAFHPPVPLDQRTHEGRYAWDPASGRLVHPGAFHPPHGLFCGHFVSSSDTLGLGALHARRKTRQCQEEYRICEESEESNFLNEHNLSFITLL</sequence>
<dbReference type="Proteomes" id="UP001359485">
    <property type="component" value="Unassembled WGS sequence"/>
</dbReference>